<dbReference type="EMBL" id="OP595144">
    <property type="protein sequence ID" value="WAX24528.1"/>
    <property type="molecule type" value="Genomic_DNA"/>
</dbReference>
<dbReference type="RefSeq" id="YP_010845035.1">
    <property type="nucleotide sequence ID" value="NC_079184.1"/>
</dbReference>
<reference evidence="1 2" key="1">
    <citation type="submission" date="2022-10" db="EMBL/GenBank/DDBJ databases">
        <title>Complete genome sequence analysis of a novel Escherichia coli phage vB_EcoM_DE15.</title>
        <authorList>
            <person name="Cui J."/>
        </authorList>
    </citation>
    <scope>NUCLEOTIDE SEQUENCE [LARGE SCALE GENOMIC DNA]</scope>
</reference>
<evidence type="ECO:0000313" key="2">
    <source>
        <dbReference type="Proteomes" id="UP001211619"/>
    </source>
</evidence>
<protein>
    <submittedName>
        <fullName evidence="1">Uncharacterized protein</fullName>
    </submittedName>
</protein>
<proteinExistence type="predicted"/>
<accession>A0AAE9VMI6</accession>
<dbReference type="GeneID" id="80832184"/>
<dbReference type="KEGG" id="vg:80832184"/>
<sequence>MNEDDDDVVCPKCGSNNVDHVAHEAVGMYGPVVLDSAFCVDCGLNIYHGKLIDNSGNIPPKG</sequence>
<evidence type="ECO:0000313" key="1">
    <source>
        <dbReference type="EMBL" id="WAX24528.1"/>
    </source>
</evidence>
<name>A0AAE9VMI6_9CAUD</name>
<dbReference type="Proteomes" id="UP001211619">
    <property type="component" value="Segment"/>
</dbReference>
<keyword evidence="2" id="KW-1185">Reference proteome</keyword>
<organism evidence="1 2">
    <name type="scientific">Escherichia phage vB_EcoM_DE15</name>
    <dbReference type="NCBI Taxonomy" id="3003366"/>
    <lineage>
        <taxon>Viruses</taxon>
        <taxon>Duplodnaviria</taxon>
        <taxon>Heunggongvirae</taxon>
        <taxon>Uroviricota</taxon>
        <taxon>Caudoviricetes</taxon>
        <taxon>Chaseviridae</taxon>
        <taxon>Cleopatravirinae</taxon>
        <taxon>Carltongylesvirus</taxon>
        <taxon>Carltongylesvirus DE15</taxon>
    </lineage>
</organism>